<evidence type="ECO:0000313" key="4">
    <source>
        <dbReference type="Proteomes" id="UP001597302"/>
    </source>
</evidence>
<dbReference type="EMBL" id="JBHTOQ010000041">
    <property type="protein sequence ID" value="MFD1483204.1"/>
    <property type="molecule type" value="Genomic_DNA"/>
</dbReference>
<name>A0ABW4DZR3_9RHOB</name>
<dbReference type="InterPro" id="IPR014004">
    <property type="entry name" value="Transpt-assoc_nodulatn_dom_bac"/>
</dbReference>
<feature type="domain" description="BON" evidence="2">
    <location>
        <begin position="77"/>
        <end position="145"/>
    </location>
</feature>
<evidence type="ECO:0000256" key="1">
    <source>
        <dbReference type="ARBA" id="ARBA00022729"/>
    </source>
</evidence>
<dbReference type="PANTHER" id="PTHR34606:SF4">
    <property type="entry name" value="OUTER MEMBRANE LIPOPROTEIN DOLP"/>
    <property type="match status" value="1"/>
</dbReference>
<evidence type="ECO:0000259" key="2">
    <source>
        <dbReference type="PROSITE" id="PS50914"/>
    </source>
</evidence>
<dbReference type="InterPro" id="IPR051686">
    <property type="entry name" value="Lipoprotein_DolP"/>
</dbReference>
<dbReference type="PANTHER" id="PTHR34606">
    <property type="entry name" value="BON DOMAIN-CONTAINING PROTEIN"/>
    <property type="match status" value="1"/>
</dbReference>
<reference evidence="4" key="1">
    <citation type="journal article" date="2019" name="Int. J. Syst. Evol. Microbiol.">
        <title>The Global Catalogue of Microorganisms (GCM) 10K type strain sequencing project: providing services to taxonomists for standard genome sequencing and annotation.</title>
        <authorList>
            <consortium name="The Broad Institute Genomics Platform"/>
            <consortium name="The Broad Institute Genome Sequencing Center for Infectious Disease"/>
            <person name="Wu L."/>
            <person name="Ma J."/>
        </authorList>
    </citation>
    <scope>NUCLEOTIDE SEQUENCE [LARGE SCALE GENOMIC DNA]</scope>
    <source>
        <strain evidence="4">CCM 8875</strain>
    </source>
</reference>
<keyword evidence="1" id="KW-0732">Signal</keyword>
<comment type="caution">
    <text evidence="3">The sequence shown here is derived from an EMBL/GenBank/DDBJ whole genome shotgun (WGS) entry which is preliminary data.</text>
</comment>
<proteinExistence type="predicted"/>
<sequence length="216" mass="24132">MGDIQLRQDIIDELQYEPSINAAHIGVAVENGTVTLSGHVQSYIERHSAEMIVKRVKGVRAIAQEIEVRPVGAHMTADDEIAKRSVNLLRWNTSIPDDQVQVRVENGAIVLSGKVDWHFQKDAAERALHGLTGVRSMSNRIEIEPTISVTDVRQRIENALKRDAELESKRIRVSVVDHKVTLEGDVRNWAEREAAERAAWAAPGVKSVIDHLTVHH</sequence>
<dbReference type="PROSITE" id="PS50914">
    <property type="entry name" value="BON"/>
    <property type="match status" value="3"/>
</dbReference>
<dbReference type="InterPro" id="IPR007055">
    <property type="entry name" value="BON_dom"/>
</dbReference>
<organism evidence="3 4">
    <name type="scientific">Paracoccus nototheniae</name>
    <dbReference type="NCBI Taxonomy" id="2489002"/>
    <lineage>
        <taxon>Bacteria</taxon>
        <taxon>Pseudomonadati</taxon>
        <taxon>Pseudomonadota</taxon>
        <taxon>Alphaproteobacteria</taxon>
        <taxon>Rhodobacterales</taxon>
        <taxon>Paracoccaceae</taxon>
        <taxon>Paracoccus</taxon>
    </lineage>
</organism>
<gene>
    <name evidence="3" type="ORF">ACFQ5P_18055</name>
</gene>
<dbReference type="RefSeq" id="WP_131578756.1">
    <property type="nucleotide sequence ID" value="NZ_CBCSAJ010000132.1"/>
</dbReference>
<dbReference type="Gene3D" id="3.30.1340.30">
    <property type="match status" value="3"/>
</dbReference>
<dbReference type="Pfam" id="PF04972">
    <property type="entry name" value="BON"/>
    <property type="match status" value="3"/>
</dbReference>
<keyword evidence="4" id="KW-1185">Reference proteome</keyword>
<evidence type="ECO:0000313" key="3">
    <source>
        <dbReference type="EMBL" id="MFD1483204.1"/>
    </source>
</evidence>
<dbReference type="SMART" id="SM00749">
    <property type="entry name" value="BON"/>
    <property type="match status" value="3"/>
</dbReference>
<protein>
    <submittedName>
        <fullName evidence="3">BON domain-containing protein</fullName>
    </submittedName>
</protein>
<feature type="domain" description="BON" evidence="2">
    <location>
        <begin position="2"/>
        <end position="70"/>
    </location>
</feature>
<accession>A0ABW4DZR3</accession>
<feature type="domain" description="BON" evidence="2">
    <location>
        <begin position="148"/>
        <end position="216"/>
    </location>
</feature>
<dbReference type="Proteomes" id="UP001597302">
    <property type="component" value="Unassembled WGS sequence"/>
</dbReference>